<dbReference type="Proteomes" id="UP000265816">
    <property type="component" value="Unassembled WGS sequence"/>
</dbReference>
<gene>
    <name evidence="2" type="ORF">D1970_19935</name>
</gene>
<proteinExistence type="predicted"/>
<organism evidence="2 3">
    <name type="scientific">Mesobacillus zeae</name>
    <dbReference type="NCBI Taxonomy" id="1917180"/>
    <lineage>
        <taxon>Bacteria</taxon>
        <taxon>Bacillati</taxon>
        <taxon>Bacillota</taxon>
        <taxon>Bacilli</taxon>
        <taxon>Bacillales</taxon>
        <taxon>Bacillaceae</taxon>
        <taxon>Mesobacillus</taxon>
    </lineage>
</organism>
<feature type="region of interest" description="Disordered" evidence="1">
    <location>
        <begin position="73"/>
        <end position="99"/>
    </location>
</feature>
<sequence>MQKPVGNKLNTMIGHSGNSDVDLTVNVEIDTIAIAYGMLCSLYAKGELTDLELEKGIQKLHKLIERDKKRKKFNNNSYNQSTPKLFNSPEQNTRRNWLF</sequence>
<dbReference type="EMBL" id="QWVT01000042">
    <property type="protein sequence ID" value="RID82132.1"/>
    <property type="molecule type" value="Genomic_DNA"/>
</dbReference>
<dbReference type="AlphaFoldDB" id="A0A398AWV8"/>
<dbReference type="RefSeq" id="WP_119114614.1">
    <property type="nucleotide sequence ID" value="NZ_CBCSEO010000011.1"/>
</dbReference>
<dbReference type="OrthoDB" id="2881225at2"/>
<accession>A0A398AWV8</accession>
<comment type="caution">
    <text evidence="2">The sequence shown here is derived from an EMBL/GenBank/DDBJ whole genome shotgun (WGS) entry which is preliminary data.</text>
</comment>
<evidence type="ECO:0000313" key="2">
    <source>
        <dbReference type="EMBL" id="RID82132.1"/>
    </source>
</evidence>
<keyword evidence="3" id="KW-1185">Reference proteome</keyword>
<reference evidence="2 3" key="1">
    <citation type="submission" date="2018-08" db="EMBL/GenBank/DDBJ databases">
        <title>Bacillus jemisoniae sp. nov., Bacillus chryseoplanitiae sp. nov., Bacillus resnikiae sp. nov., and Bacillus frankliniae sp. nov., isolated from Viking spacecraft and associated surfaces.</title>
        <authorList>
            <person name="Seuylemezian A."/>
            <person name="Vaishampayan P."/>
        </authorList>
    </citation>
    <scope>NUCLEOTIDE SEQUENCE [LARGE SCALE GENOMIC DNA]</scope>
    <source>
        <strain evidence="2 3">JJ-247</strain>
    </source>
</reference>
<evidence type="ECO:0000256" key="1">
    <source>
        <dbReference type="SAM" id="MobiDB-lite"/>
    </source>
</evidence>
<evidence type="ECO:0000313" key="3">
    <source>
        <dbReference type="Proteomes" id="UP000265816"/>
    </source>
</evidence>
<protein>
    <submittedName>
        <fullName evidence="2">Uncharacterized protein</fullName>
    </submittedName>
</protein>
<name>A0A398AWV8_9BACI</name>
<feature type="compositionally biased region" description="Polar residues" evidence="1">
    <location>
        <begin position="74"/>
        <end position="99"/>
    </location>
</feature>